<gene>
    <name evidence="1" type="ORF">CWS31_017130</name>
</gene>
<evidence type="ECO:0008006" key="3">
    <source>
        <dbReference type="Google" id="ProtNLM"/>
    </source>
</evidence>
<comment type="caution">
    <text evidence="1">The sequence shown here is derived from an EMBL/GenBank/DDBJ whole genome shotgun (WGS) entry which is preliminary data.</text>
</comment>
<accession>A0ABY3MSI1</accession>
<reference evidence="1 2" key="1">
    <citation type="submission" date="2019-08" db="EMBL/GenBank/DDBJ databases">
        <title>Microbe sample from Colwellia echini.</title>
        <authorList>
            <person name="Christiansen L."/>
            <person name="Pathiraja D."/>
            <person name="Schultz-Johansen M."/>
            <person name="Choi I.-G."/>
            <person name="Stougaard P."/>
        </authorList>
    </citation>
    <scope>NUCLEOTIDE SEQUENCE [LARGE SCALE GENOMIC DNA]</scope>
    <source>
        <strain evidence="1 2">A3</strain>
    </source>
</reference>
<dbReference type="Proteomes" id="UP000815846">
    <property type="component" value="Unassembled WGS sequence"/>
</dbReference>
<dbReference type="PROSITE" id="PS51257">
    <property type="entry name" value="PROKAR_LIPOPROTEIN"/>
    <property type="match status" value="1"/>
</dbReference>
<proteinExistence type="predicted"/>
<evidence type="ECO:0000313" key="1">
    <source>
        <dbReference type="EMBL" id="TYK64163.1"/>
    </source>
</evidence>
<evidence type="ECO:0000313" key="2">
    <source>
        <dbReference type="Proteomes" id="UP000815846"/>
    </source>
</evidence>
<protein>
    <recommendedName>
        <fullName evidence="3">Lipoprotein</fullName>
    </recommendedName>
</protein>
<sequence length="123" mass="13179">MKIKLWMLLLSFFLISCDDDSSTSLVEDTIDVYISKGDTQCNDDGLSIEETASYLTNSDIKALESQCGIISGLSFTAVCGGGTGNIYIHTIDIDDLDAAENLGFIDASSLIVEDSGYAVVECE</sequence>
<dbReference type="RefSeq" id="WP_101344585.1">
    <property type="nucleotide sequence ID" value="NZ_PJAI02000051.1"/>
</dbReference>
<dbReference type="EMBL" id="PJAI02000051">
    <property type="protein sequence ID" value="TYK64163.1"/>
    <property type="molecule type" value="Genomic_DNA"/>
</dbReference>
<name>A0ABY3MSI1_9GAMM</name>
<keyword evidence="2" id="KW-1185">Reference proteome</keyword>
<organism evidence="1 2">
    <name type="scientific">Colwellia echini</name>
    <dbReference type="NCBI Taxonomy" id="1982103"/>
    <lineage>
        <taxon>Bacteria</taxon>
        <taxon>Pseudomonadati</taxon>
        <taxon>Pseudomonadota</taxon>
        <taxon>Gammaproteobacteria</taxon>
        <taxon>Alteromonadales</taxon>
        <taxon>Colwelliaceae</taxon>
        <taxon>Colwellia</taxon>
    </lineage>
</organism>